<protein>
    <submittedName>
        <fullName evidence="1">Uncharacterized protein</fullName>
    </submittedName>
</protein>
<accession>A0A0F9SL68</accession>
<dbReference type="AlphaFoldDB" id="A0A0F9SL68"/>
<dbReference type="EMBL" id="LAZR01002441">
    <property type="protein sequence ID" value="KKN30018.1"/>
    <property type="molecule type" value="Genomic_DNA"/>
</dbReference>
<gene>
    <name evidence="1" type="ORF">LCGC14_0838350</name>
</gene>
<sequence>MSLDEFFNEKLGIKKPEKRKYTPKTKKLIVPQEIKRLLERINRNLDKTWGYDNKMGKEKGKPKYRNLWEDWNALKEWFNEISENNKSKKAD</sequence>
<proteinExistence type="predicted"/>
<organism evidence="1">
    <name type="scientific">marine sediment metagenome</name>
    <dbReference type="NCBI Taxonomy" id="412755"/>
    <lineage>
        <taxon>unclassified sequences</taxon>
        <taxon>metagenomes</taxon>
        <taxon>ecological metagenomes</taxon>
    </lineage>
</organism>
<reference evidence="1" key="1">
    <citation type="journal article" date="2015" name="Nature">
        <title>Complex archaea that bridge the gap between prokaryotes and eukaryotes.</title>
        <authorList>
            <person name="Spang A."/>
            <person name="Saw J.H."/>
            <person name="Jorgensen S.L."/>
            <person name="Zaremba-Niedzwiedzka K."/>
            <person name="Martijn J."/>
            <person name="Lind A.E."/>
            <person name="van Eijk R."/>
            <person name="Schleper C."/>
            <person name="Guy L."/>
            <person name="Ettema T.J."/>
        </authorList>
    </citation>
    <scope>NUCLEOTIDE SEQUENCE</scope>
</reference>
<evidence type="ECO:0000313" key="1">
    <source>
        <dbReference type="EMBL" id="KKN30018.1"/>
    </source>
</evidence>
<name>A0A0F9SL68_9ZZZZ</name>
<comment type="caution">
    <text evidence="1">The sequence shown here is derived from an EMBL/GenBank/DDBJ whole genome shotgun (WGS) entry which is preliminary data.</text>
</comment>